<keyword evidence="2" id="KW-1185">Reference proteome</keyword>
<name>A0ABY4NU33_9PSEU</name>
<evidence type="ECO:0000313" key="1">
    <source>
        <dbReference type="EMBL" id="UQS23575.1"/>
    </source>
</evidence>
<accession>A0ABY4NU33</accession>
<reference evidence="1" key="1">
    <citation type="submission" date="2022-01" db="EMBL/GenBank/DDBJ databases">
        <title>PSI-footprinting approach for the identification of protein synthesis inhibitor producers.</title>
        <authorList>
            <person name="Handel F."/>
            <person name="Kulik A."/>
            <person name="Wex K.W."/>
            <person name="Berscheid A."/>
            <person name="Saur J.S."/>
            <person name="Winkler A."/>
            <person name="Wibberg D."/>
            <person name="Kalinowski J."/>
            <person name="Broetz-Oesterhelt H."/>
            <person name="Mast Y."/>
        </authorList>
    </citation>
    <scope>NUCLEOTIDE SEQUENCE</scope>
    <source>
        <strain evidence="1">KNN 49.3e</strain>
    </source>
</reference>
<proteinExistence type="predicted"/>
<dbReference type="RefSeq" id="WP_094004830.1">
    <property type="nucleotide sequence ID" value="NZ_CP091196.1"/>
</dbReference>
<dbReference type="EMBL" id="CP091196">
    <property type="protein sequence ID" value="UQS23575.1"/>
    <property type="molecule type" value="Genomic_DNA"/>
</dbReference>
<protein>
    <submittedName>
        <fullName evidence="1">Uncharacterized protein</fullName>
    </submittedName>
</protein>
<dbReference type="Proteomes" id="UP000830158">
    <property type="component" value="Chromosome"/>
</dbReference>
<evidence type="ECO:0000313" key="2">
    <source>
        <dbReference type="Proteomes" id="UP000830158"/>
    </source>
</evidence>
<sequence length="73" mass="8201">MTTPTTPSALIIEPARVVLREDVERFLGQAGEPHDADEPVRRLVRDDVAVRTREEHGAHQTLAVAAWREFRAS</sequence>
<organism evidence="1 2">
    <name type="scientific">Amycolatopsis thermalba</name>
    <dbReference type="NCBI Taxonomy" id="944492"/>
    <lineage>
        <taxon>Bacteria</taxon>
        <taxon>Bacillati</taxon>
        <taxon>Actinomycetota</taxon>
        <taxon>Actinomycetes</taxon>
        <taxon>Pseudonocardiales</taxon>
        <taxon>Pseudonocardiaceae</taxon>
        <taxon>Amycolatopsis</taxon>
    </lineage>
</organism>
<gene>
    <name evidence="1" type="ORF">L1857_12450</name>
</gene>